<dbReference type="PANTHER" id="PTHR42928:SF5">
    <property type="entry name" value="BLR1237 PROTEIN"/>
    <property type="match status" value="1"/>
</dbReference>
<sequence length="340" mass="36053">MHDTTPKPTRTFARLIAAAAVVLGAATATATAAAADAFPSKPVTMLVAFPPGGPADVLARAMQPTMARVLGQPFIIENLPGAGGALAVQRMLSRPADGYTLIMGSPNEAILAPLSNASAKYKPEELALLAPISTHPLVVMARTDLPYNSLEQVIAAGKSNGGQSLTFGSPGHGSMYHIVSEYIAQSTGARLLHVPYKGATPMMQDLAGRQIDITILPNLGASTQLLETHKIKALDVLDTQRMRTLPGVPAIAESQLAQKKELVYAVWLGVMARAGLPADRARVLMEASQQAIQSPEMTRALELSGVQAMKPQTLEVSAAFYAQETDRFRKMARSIQLTPQ</sequence>
<accession>A0A679IK50</accession>
<keyword evidence="2" id="KW-0732">Signal</keyword>
<feature type="chain" id="PRO_5025691880" description="Tripartite tricarboxylate transporter substrate binding protein" evidence="2">
    <location>
        <begin position="35"/>
        <end position="340"/>
    </location>
</feature>
<gene>
    <name evidence="3" type="ORF">VVAX_00185</name>
</gene>
<organism evidence="3">
    <name type="scientific">Variovorax paradoxus</name>
    <dbReference type="NCBI Taxonomy" id="34073"/>
    <lineage>
        <taxon>Bacteria</taxon>
        <taxon>Pseudomonadati</taxon>
        <taxon>Pseudomonadota</taxon>
        <taxon>Betaproteobacteria</taxon>
        <taxon>Burkholderiales</taxon>
        <taxon>Comamonadaceae</taxon>
        <taxon>Variovorax</taxon>
    </lineage>
</organism>
<protein>
    <recommendedName>
        <fullName evidence="4">Tripartite tricarboxylate transporter substrate binding protein</fullName>
    </recommendedName>
</protein>
<evidence type="ECO:0008006" key="4">
    <source>
        <dbReference type="Google" id="ProtNLM"/>
    </source>
</evidence>
<reference evidence="3" key="1">
    <citation type="submission" date="2019-12" db="EMBL/GenBank/DDBJ databases">
        <authorList>
            <person name="Cremers G."/>
        </authorList>
    </citation>
    <scope>NUCLEOTIDE SEQUENCE</scope>
    <source>
        <strain evidence="3">Vvax</strain>
    </source>
</reference>
<dbReference type="PANTHER" id="PTHR42928">
    <property type="entry name" value="TRICARBOXYLATE-BINDING PROTEIN"/>
    <property type="match status" value="1"/>
</dbReference>
<dbReference type="Gene3D" id="3.40.190.10">
    <property type="entry name" value="Periplasmic binding protein-like II"/>
    <property type="match status" value="1"/>
</dbReference>
<dbReference type="RefSeq" id="WP_339087972.1">
    <property type="nucleotide sequence ID" value="NZ_LR743507.1"/>
</dbReference>
<dbReference type="InterPro" id="IPR006311">
    <property type="entry name" value="TAT_signal"/>
</dbReference>
<dbReference type="EMBL" id="LR743507">
    <property type="protein sequence ID" value="CAA2099335.1"/>
    <property type="molecule type" value="Genomic_DNA"/>
</dbReference>
<name>A0A679IK50_VARPD</name>
<dbReference type="PIRSF" id="PIRSF017082">
    <property type="entry name" value="YflP"/>
    <property type="match status" value="1"/>
</dbReference>
<proteinExistence type="inferred from homology"/>
<dbReference type="InterPro" id="IPR005064">
    <property type="entry name" value="BUG"/>
</dbReference>
<feature type="signal peptide" evidence="2">
    <location>
        <begin position="1"/>
        <end position="34"/>
    </location>
</feature>
<dbReference type="Pfam" id="PF03401">
    <property type="entry name" value="TctC"/>
    <property type="match status" value="1"/>
</dbReference>
<dbReference type="AlphaFoldDB" id="A0A679IK50"/>
<dbReference type="SUPFAM" id="SSF53850">
    <property type="entry name" value="Periplasmic binding protein-like II"/>
    <property type="match status" value="1"/>
</dbReference>
<dbReference type="Gene3D" id="3.40.190.150">
    <property type="entry name" value="Bordetella uptake gene, domain 1"/>
    <property type="match status" value="1"/>
</dbReference>
<evidence type="ECO:0000256" key="1">
    <source>
        <dbReference type="ARBA" id="ARBA00006987"/>
    </source>
</evidence>
<evidence type="ECO:0000313" key="3">
    <source>
        <dbReference type="EMBL" id="CAA2099335.1"/>
    </source>
</evidence>
<dbReference type="PROSITE" id="PS51318">
    <property type="entry name" value="TAT"/>
    <property type="match status" value="1"/>
</dbReference>
<dbReference type="InterPro" id="IPR042100">
    <property type="entry name" value="Bug_dom1"/>
</dbReference>
<dbReference type="CDD" id="cd07012">
    <property type="entry name" value="PBP2_Bug_TTT"/>
    <property type="match status" value="1"/>
</dbReference>
<comment type="similarity">
    <text evidence="1">Belongs to the UPF0065 (bug) family.</text>
</comment>
<evidence type="ECO:0000256" key="2">
    <source>
        <dbReference type="SAM" id="SignalP"/>
    </source>
</evidence>